<dbReference type="InterPro" id="IPR041715">
    <property type="entry name" value="HisRS-like_core"/>
</dbReference>
<evidence type="ECO:0000313" key="11">
    <source>
        <dbReference type="Proteomes" id="UP001224392"/>
    </source>
</evidence>
<evidence type="ECO:0000256" key="5">
    <source>
        <dbReference type="ARBA" id="ARBA00020397"/>
    </source>
</evidence>
<dbReference type="SUPFAM" id="SSF55681">
    <property type="entry name" value="Class II aaRS and biotin synthetases"/>
    <property type="match status" value="1"/>
</dbReference>
<dbReference type="Pfam" id="PF13393">
    <property type="entry name" value="tRNA-synt_His"/>
    <property type="match status" value="1"/>
</dbReference>
<dbReference type="InterPro" id="IPR045864">
    <property type="entry name" value="aa-tRNA-synth_II/BPL/LPL"/>
</dbReference>
<sequence>MTLAERWMLPDGITEILPADASRIETLRRRLLDLYHSWGYDLVIPPMVEFADSLLIGLGRDIELSTFRVTDQISGRMMGIRADITPQTARIDAHSFPRSGANRLCYAGHVLHTRPRTPHGSRAPIQTGAELYGNGSLDADIEIISLMLETLAAAGIDEVHLDLGHVAIFRSIIARAGLDEEREAALFRLVQDKVQTELGSWLEQNVADADLRTWLLALPGLHGGREMLADAAAALAGAPSQVSEALQELTRVAEVIAQRYPQTRLFFDLGELRGYDYESGLVFAAYTPGHGHAVANGGRYDGIGAVFGRARPATGFSTDLSLLGSLGTVAFSEPGIILAPVEADPDLWALVAELRQSGERVISELGDDPELRQRCDRQLVREDGKWQLVPL</sequence>
<evidence type="ECO:0000259" key="9">
    <source>
        <dbReference type="Pfam" id="PF13393"/>
    </source>
</evidence>
<dbReference type="PANTHER" id="PTHR43707">
    <property type="entry name" value="HISTIDYL-TRNA SYNTHETASE"/>
    <property type="match status" value="1"/>
</dbReference>
<evidence type="ECO:0000256" key="3">
    <source>
        <dbReference type="ARBA" id="ARBA00005539"/>
    </source>
</evidence>
<feature type="domain" description="Class II Histidinyl-tRNA synthetase (HisRS)-like catalytic core" evidence="9">
    <location>
        <begin position="12"/>
        <end position="321"/>
    </location>
</feature>
<dbReference type="PANTHER" id="PTHR43707:SF1">
    <property type="entry name" value="HISTIDINE--TRNA LIGASE, MITOCHONDRIAL-RELATED"/>
    <property type="match status" value="1"/>
</dbReference>
<dbReference type="Gene3D" id="3.30.930.10">
    <property type="entry name" value="Bira Bifunctional Protein, Domain 2"/>
    <property type="match status" value="1"/>
</dbReference>
<evidence type="ECO:0000256" key="7">
    <source>
        <dbReference type="ARBA" id="ARBA00025246"/>
    </source>
</evidence>
<protein>
    <recommendedName>
        <fullName evidence="5 8">ATP phosphoribosyltransferase regulatory subunit</fullName>
    </recommendedName>
</protein>
<dbReference type="InterPro" id="IPR004517">
    <property type="entry name" value="HisZ"/>
</dbReference>
<dbReference type="Proteomes" id="UP001224392">
    <property type="component" value="Unassembled WGS sequence"/>
</dbReference>
<dbReference type="RefSeq" id="WP_285762402.1">
    <property type="nucleotide sequence ID" value="NZ_BSYJ01000001.1"/>
</dbReference>
<name>A0ABQ6LUZ1_9GAMM</name>
<comment type="miscellaneous">
    <text evidence="8">This function is generally fulfilled by the C-terminal part of HisG, which is missing in some bacteria such as this one.</text>
</comment>
<comment type="function">
    <text evidence="7 8">Required for the first step of histidine biosynthesis. May allow the feedback regulation of ATP phosphoribosyltransferase activity by histidine.</text>
</comment>
<dbReference type="HAMAP" id="MF_00125">
    <property type="entry name" value="HisZ"/>
    <property type="match status" value="1"/>
</dbReference>
<dbReference type="PIRSF" id="PIRSF001549">
    <property type="entry name" value="His-tRNA_synth"/>
    <property type="match status" value="1"/>
</dbReference>
<dbReference type="CDD" id="cd00773">
    <property type="entry name" value="HisRS-like_core"/>
    <property type="match status" value="1"/>
</dbReference>
<evidence type="ECO:0000256" key="2">
    <source>
        <dbReference type="ARBA" id="ARBA00004667"/>
    </source>
</evidence>
<comment type="subcellular location">
    <subcellularLocation>
        <location evidence="1 8">Cytoplasm</location>
    </subcellularLocation>
</comment>
<keyword evidence="8" id="KW-0028">Amino-acid biosynthesis</keyword>
<evidence type="ECO:0000256" key="4">
    <source>
        <dbReference type="ARBA" id="ARBA00011496"/>
    </source>
</evidence>
<dbReference type="EMBL" id="BSYJ01000001">
    <property type="protein sequence ID" value="GMG85876.1"/>
    <property type="molecule type" value="Genomic_DNA"/>
</dbReference>
<keyword evidence="11" id="KW-1185">Reference proteome</keyword>
<dbReference type="NCBIfam" id="NF009086">
    <property type="entry name" value="PRK12421.1"/>
    <property type="match status" value="1"/>
</dbReference>
<comment type="subunit">
    <text evidence="4 8">Heteromultimer composed of HisG and HisZ subunits.</text>
</comment>
<keyword evidence="8" id="KW-0368">Histidine biosynthesis</keyword>
<evidence type="ECO:0000256" key="1">
    <source>
        <dbReference type="ARBA" id="ARBA00004496"/>
    </source>
</evidence>
<accession>A0ABQ6LUZ1</accession>
<reference evidence="10 11" key="1">
    <citation type="submission" date="2023-04" db="EMBL/GenBank/DDBJ databases">
        <title>Marinobulbifer ophiurae gen. nov., sp. Nov., isolate from tissue of brittle star Ophioplocus japonicus.</title>
        <authorList>
            <person name="Kawano K."/>
            <person name="Sawayama S."/>
            <person name="Nakagawa S."/>
        </authorList>
    </citation>
    <scope>NUCLEOTIDE SEQUENCE [LARGE SCALE GENOMIC DNA]</scope>
    <source>
        <strain evidence="10 11">NKW57</strain>
    </source>
</reference>
<gene>
    <name evidence="8" type="primary">hisZ</name>
    <name evidence="10" type="ORF">MNKW57_01970</name>
</gene>
<comment type="similarity">
    <text evidence="3 8">Belongs to the class-II aminoacyl-tRNA synthetase family. HisZ subfamily.</text>
</comment>
<keyword evidence="6 8" id="KW-0963">Cytoplasm</keyword>
<dbReference type="NCBIfam" id="TIGR00443">
    <property type="entry name" value="hisZ_biosyn_reg"/>
    <property type="match status" value="1"/>
</dbReference>
<comment type="pathway">
    <text evidence="2 8">Amino-acid biosynthesis; L-histidine biosynthesis; L-histidine from 5-phospho-alpha-D-ribose 1-diphosphate: step 1/9.</text>
</comment>
<keyword evidence="10" id="KW-0328">Glycosyltransferase</keyword>
<evidence type="ECO:0000256" key="8">
    <source>
        <dbReference type="HAMAP-Rule" id="MF_00125"/>
    </source>
</evidence>
<keyword evidence="10" id="KW-0808">Transferase</keyword>
<dbReference type="NCBIfam" id="NF008935">
    <property type="entry name" value="PRK12292.1-1"/>
    <property type="match status" value="1"/>
</dbReference>
<organism evidence="10 11">
    <name type="scientific">Biformimicrobium ophioploci</name>
    <dbReference type="NCBI Taxonomy" id="3036711"/>
    <lineage>
        <taxon>Bacteria</taxon>
        <taxon>Pseudomonadati</taxon>
        <taxon>Pseudomonadota</taxon>
        <taxon>Gammaproteobacteria</taxon>
        <taxon>Cellvibrionales</taxon>
        <taxon>Microbulbiferaceae</taxon>
        <taxon>Biformimicrobium</taxon>
    </lineage>
</organism>
<evidence type="ECO:0000313" key="10">
    <source>
        <dbReference type="EMBL" id="GMG85876.1"/>
    </source>
</evidence>
<dbReference type="InterPro" id="IPR004516">
    <property type="entry name" value="HisRS/HisZ"/>
</dbReference>
<dbReference type="GO" id="GO:0016757">
    <property type="term" value="F:glycosyltransferase activity"/>
    <property type="evidence" value="ECO:0007669"/>
    <property type="project" value="UniProtKB-KW"/>
</dbReference>
<proteinExistence type="inferred from homology"/>
<evidence type="ECO:0000256" key="6">
    <source>
        <dbReference type="ARBA" id="ARBA00022490"/>
    </source>
</evidence>
<comment type="caution">
    <text evidence="10">The sequence shown here is derived from an EMBL/GenBank/DDBJ whole genome shotgun (WGS) entry which is preliminary data.</text>
</comment>